<organism evidence="2 3">
    <name type="scientific">Ceratodon purpureus</name>
    <name type="common">Fire moss</name>
    <name type="synonym">Dicranum purpureum</name>
    <dbReference type="NCBI Taxonomy" id="3225"/>
    <lineage>
        <taxon>Eukaryota</taxon>
        <taxon>Viridiplantae</taxon>
        <taxon>Streptophyta</taxon>
        <taxon>Embryophyta</taxon>
        <taxon>Bryophyta</taxon>
        <taxon>Bryophytina</taxon>
        <taxon>Bryopsida</taxon>
        <taxon>Dicranidae</taxon>
        <taxon>Pseudoditrichales</taxon>
        <taxon>Ditrichaceae</taxon>
        <taxon>Ceratodon</taxon>
    </lineage>
</organism>
<proteinExistence type="predicted"/>
<evidence type="ECO:0000313" key="3">
    <source>
        <dbReference type="Proteomes" id="UP000822688"/>
    </source>
</evidence>
<sequence length="152" mass="16362">MCTIFASSGKPSTSTNSCSNKRVRAAASQNLGSQILHPHAQRGHPNRFTGSLAQAPILAIAPRTLPISACRPCLTSPSPAIPIAPSQSQQDPPHCLPQHLPVPLQQNLPYFPQSHSLEIHSSFPSFPEITTSKCNHKLSLAPHLISSRSLRI</sequence>
<dbReference type="Proteomes" id="UP000822688">
    <property type="component" value="Chromosome 6"/>
</dbReference>
<feature type="compositionally biased region" description="Polar residues" evidence="1">
    <location>
        <begin position="1"/>
        <end position="20"/>
    </location>
</feature>
<name>A0A8T0HHG2_CERPU</name>
<protein>
    <submittedName>
        <fullName evidence="2">Uncharacterized protein</fullName>
    </submittedName>
</protein>
<reference evidence="2 3" key="1">
    <citation type="submission" date="2020-06" db="EMBL/GenBank/DDBJ databases">
        <title>WGS assembly of Ceratodon purpureus strain R40.</title>
        <authorList>
            <person name="Carey S.B."/>
            <person name="Jenkins J."/>
            <person name="Shu S."/>
            <person name="Lovell J.T."/>
            <person name="Sreedasyam A."/>
            <person name="Maumus F."/>
            <person name="Tiley G.P."/>
            <person name="Fernandez-Pozo N."/>
            <person name="Barry K."/>
            <person name="Chen C."/>
            <person name="Wang M."/>
            <person name="Lipzen A."/>
            <person name="Daum C."/>
            <person name="Saski C.A."/>
            <person name="Payton A.C."/>
            <person name="Mcbreen J.C."/>
            <person name="Conrad R.E."/>
            <person name="Kollar L.M."/>
            <person name="Olsson S."/>
            <person name="Huttunen S."/>
            <person name="Landis J.B."/>
            <person name="Wickett N.J."/>
            <person name="Johnson M.G."/>
            <person name="Rensing S.A."/>
            <person name="Grimwood J."/>
            <person name="Schmutz J."/>
            <person name="Mcdaniel S.F."/>
        </authorList>
    </citation>
    <scope>NUCLEOTIDE SEQUENCE [LARGE SCALE GENOMIC DNA]</scope>
    <source>
        <strain evidence="2 3">R40</strain>
    </source>
</reference>
<accession>A0A8T0HHG2</accession>
<evidence type="ECO:0000313" key="2">
    <source>
        <dbReference type="EMBL" id="KAG0570118.1"/>
    </source>
</evidence>
<comment type="caution">
    <text evidence="2">The sequence shown here is derived from an EMBL/GenBank/DDBJ whole genome shotgun (WGS) entry which is preliminary data.</text>
</comment>
<dbReference type="EMBL" id="CM026427">
    <property type="protein sequence ID" value="KAG0570118.1"/>
    <property type="molecule type" value="Genomic_DNA"/>
</dbReference>
<keyword evidence="3" id="KW-1185">Reference proteome</keyword>
<gene>
    <name evidence="2" type="ORF">KC19_6G139900</name>
</gene>
<dbReference type="AlphaFoldDB" id="A0A8T0HHG2"/>
<feature type="region of interest" description="Disordered" evidence="1">
    <location>
        <begin position="1"/>
        <end position="21"/>
    </location>
</feature>
<evidence type="ECO:0000256" key="1">
    <source>
        <dbReference type="SAM" id="MobiDB-lite"/>
    </source>
</evidence>